<dbReference type="Proteomes" id="UP000251197">
    <property type="component" value="Unassembled WGS sequence"/>
</dbReference>
<protein>
    <recommendedName>
        <fullName evidence="6">Secreted protein</fullName>
    </recommendedName>
</protein>
<reference evidence="2 4" key="1">
    <citation type="submission" date="2017-09" db="EMBL/GenBank/DDBJ databases">
        <title>FDA dAtabase for Regulatory Grade micrObial Sequences (FDA-ARGOS): Supporting development and validation of Infectious Disease Dx tests.</title>
        <authorList>
            <person name="Minogue T."/>
            <person name="Wolcott M."/>
            <person name="Wasieloski L."/>
            <person name="Aguilar W."/>
            <person name="Moore D."/>
            <person name="Tallon L."/>
            <person name="Sadzewicz L."/>
            <person name="Ott S."/>
            <person name="Zhao X."/>
            <person name="Nagaraj S."/>
            <person name="Vavikolanu K."/>
            <person name="Aluvathingal J."/>
            <person name="Nadendla S."/>
            <person name="Sichtig H."/>
        </authorList>
    </citation>
    <scope>NUCLEOTIDE SEQUENCE [LARGE SCALE GENOMIC DNA]</scope>
    <source>
        <strain evidence="2 4">FDAARGOS_392</strain>
    </source>
</reference>
<gene>
    <name evidence="2" type="ORF">CO704_13230</name>
    <name evidence="3" type="ORF">NCTC12120_06267</name>
</gene>
<feature type="chain" id="PRO_5036314930" description="Secreted protein" evidence="1">
    <location>
        <begin position="22"/>
        <end position="115"/>
    </location>
</feature>
<evidence type="ECO:0000313" key="4">
    <source>
        <dbReference type="Proteomes" id="UP000217979"/>
    </source>
</evidence>
<dbReference type="Proteomes" id="UP000217979">
    <property type="component" value="Chromosome"/>
</dbReference>
<dbReference type="RefSeq" id="WP_061273933.1">
    <property type="nucleotide sequence ID" value="NZ_CP023525.1"/>
</dbReference>
<evidence type="ECO:0000313" key="3">
    <source>
        <dbReference type="EMBL" id="SQC93153.1"/>
    </source>
</evidence>
<organism evidence="2 4">
    <name type="scientific">Cedecea neteri</name>
    <dbReference type="NCBI Taxonomy" id="158822"/>
    <lineage>
        <taxon>Bacteria</taxon>
        <taxon>Pseudomonadati</taxon>
        <taxon>Pseudomonadota</taxon>
        <taxon>Gammaproteobacteria</taxon>
        <taxon>Enterobacterales</taxon>
        <taxon>Enterobacteriaceae</taxon>
        <taxon>Cedecea</taxon>
    </lineage>
</organism>
<dbReference type="EMBL" id="UAVU01000010">
    <property type="protein sequence ID" value="SQC93153.1"/>
    <property type="molecule type" value="Genomic_DNA"/>
</dbReference>
<accession>A0A291DZ92</accession>
<dbReference type="EMBL" id="CP023525">
    <property type="protein sequence ID" value="ATF92999.1"/>
    <property type="molecule type" value="Genomic_DNA"/>
</dbReference>
<sequence length="115" mass="12377">MTKKWGFAVVAVLAAAGVVMLSGFTASVPSYVSAAQDRVESYLSYSFGPQHCTSNKQQSGVWNISCAAQDGSSQFVYSVNDASDKAYGFTLTALNDRARETQNVDLLTYLEIKSS</sequence>
<proteinExistence type="predicted"/>
<evidence type="ECO:0008006" key="6">
    <source>
        <dbReference type="Google" id="ProtNLM"/>
    </source>
</evidence>
<evidence type="ECO:0000256" key="1">
    <source>
        <dbReference type="SAM" id="SignalP"/>
    </source>
</evidence>
<evidence type="ECO:0000313" key="2">
    <source>
        <dbReference type="EMBL" id="ATF92999.1"/>
    </source>
</evidence>
<reference evidence="3 5" key="2">
    <citation type="submission" date="2018-06" db="EMBL/GenBank/DDBJ databases">
        <authorList>
            <consortium name="Pathogen Informatics"/>
            <person name="Doyle S."/>
        </authorList>
    </citation>
    <scope>NUCLEOTIDE SEQUENCE [LARGE SCALE GENOMIC DNA]</scope>
    <source>
        <strain evidence="3 5">NCTC12120</strain>
    </source>
</reference>
<feature type="signal peptide" evidence="1">
    <location>
        <begin position="1"/>
        <end position="21"/>
    </location>
</feature>
<name>A0A291DZ92_9ENTR</name>
<evidence type="ECO:0000313" key="5">
    <source>
        <dbReference type="Proteomes" id="UP000251197"/>
    </source>
</evidence>
<keyword evidence="1" id="KW-0732">Signal</keyword>
<dbReference type="AlphaFoldDB" id="A0A291DZ92"/>